<evidence type="ECO:0000256" key="5">
    <source>
        <dbReference type="ARBA" id="ARBA00022771"/>
    </source>
</evidence>
<keyword evidence="9" id="KW-0539">Nucleus</keyword>
<keyword evidence="7" id="KW-0805">Transcription regulation</keyword>
<feature type="domain" description="C2H2-type" evidence="12">
    <location>
        <begin position="218"/>
        <end position="245"/>
    </location>
</feature>
<dbReference type="SUPFAM" id="SSF57667">
    <property type="entry name" value="beta-beta-alpha zinc fingers"/>
    <property type="match status" value="1"/>
</dbReference>
<evidence type="ECO:0000256" key="9">
    <source>
        <dbReference type="ARBA" id="ARBA00023242"/>
    </source>
</evidence>
<dbReference type="PROSITE" id="PS50157">
    <property type="entry name" value="ZINC_FINGER_C2H2_2"/>
    <property type="match status" value="1"/>
</dbReference>
<organism evidence="13 14">
    <name type="scientific">Ramazzottius varieornatus</name>
    <name type="common">Water bear</name>
    <name type="synonym">Tardigrade</name>
    <dbReference type="NCBI Taxonomy" id="947166"/>
    <lineage>
        <taxon>Eukaryota</taxon>
        <taxon>Metazoa</taxon>
        <taxon>Ecdysozoa</taxon>
        <taxon>Tardigrada</taxon>
        <taxon>Eutardigrada</taxon>
        <taxon>Parachela</taxon>
        <taxon>Hypsibioidea</taxon>
        <taxon>Ramazzottiidae</taxon>
        <taxon>Ramazzottius</taxon>
    </lineage>
</organism>
<dbReference type="PROSITE" id="PS00028">
    <property type="entry name" value="ZINC_FINGER_C2H2_1"/>
    <property type="match status" value="1"/>
</dbReference>
<evidence type="ECO:0000313" key="13">
    <source>
        <dbReference type="EMBL" id="GAU98417.1"/>
    </source>
</evidence>
<comment type="similarity">
    <text evidence="2">Belongs to the krueppel C2H2-type zinc-finger protein family.</text>
</comment>
<dbReference type="GO" id="GO:0005634">
    <property type="term" value="C:nucleus"/>
    <property type="evidence" value="ECO:0007669"/>
    <property type="project" value="UniProtKB-SubCell"/>
</dbReference>
<dbReference type="InterPro" id="IPR013087">
    <property type="entry name" value="Znf_C2H2_type"/>
</dbReference>
<evidence type="ECO:0000313" key="14">
    <source>
        <dbReference type="Proteomes" id="UP000186922"/>
    </source>
</evidence>
<evidence type="ECO:0000256" key="8">
    <source>
        <dbReference type="ARBA" id="ARBA00023163"/>
    </source>
</evidence>
<keyword evidence="6" id="KW-0862">Zinc</keyword>
<gene>
    <name evidence="13" type="primary">RvY_09569-1</name>
    <name evidence="13" type="synonym">RvY_09569.1</name>
    <name evidence="13" type="ORF">RvY_09569</name>
</gene>
<name>A0A1D1VF93_RAMVA</name>
<keyword evidence="3" id="KW-0479">Metal-binding</keyword>
<dbReference type="OrthoDB" id="3437960at2759"/>
<dbReference type="STRING" id="947166.A0A1D1VF93"/>
<sequence length="257" mass="28350">MFALVILPTEFVLHVNHQNPLGGFFNTETTLRASCNISCGAPFYAEPTSGFSAAPCMPSFLPFDDVRLKLGGEIQPFGYGMPTAAGFLAYSTMGRCSWVRFLTLTTKKNDANLILLRRHPVTFQATQGIGQGEPICLFVDSDLYHSAYQRPLAETLSPSPAALPSVFGFPPKTSLDLELHIRQQLHKGLIDSTSPKQFTTPEPNGPDSTSASKEKKYLNCSFCGKKFDRPSLLQRHERIHTGKLIHDHRTAHAVTLT</sequence>
<dbReference type="AlphaFoldDB" id="A0A1D1VF93"/>
<comment type="subcellular location">
    <subcellularLocation>
        <location evidence="1">Nucleus</location>
    </subcellularLocation>
</comment>
<evidence type="ECO:0000256" key="10">
    <source>
        <dbReference type="PROSITE-ProRule" id="PRU00042"/>
    </source>
</evidence>
<dbReference type="FunFam" id="3.30.160.60:FF:000193">
    <property type="entry name" value="Zinc finger protein 300"/>
    <property type="match status" value="1"/>
</dbReference>
<dbReference type="Gene3D" id="3.30.160.60">
    <property type="entry name" value="Classic Zinc Finger"/>
    <property type="match status" value="1"/>
</dbReference>
<comment type="caution">
    <text evidence="13">The sequence shown here is derived from an EMBL/GenBank/DDBJ whole genome shotgun (WGS) entry which is preliminary data.</text>
</comment>
<keyword evidence="14" id="KW-1185">Reference proteome</keyword>
<keyword evidence="8" id="KW-0804">Transcription</keyword>
<evidence type="ECO:0000256" key="11">
    <source>
        <dbReference type="SAM" id="MobiDB-lite"/>
    </source>
</evidence>
<evidence type="ECO:0000256" key="3">
    <source>
        <dbReference type="ARBA" id="ARBA00022723"/>
    </source>
</evidence>
<evidence type="ECO:0000256" key="6">
    <source>
        <dbReference type="ARBA" id="ARBA00022833"/>
    </source>
</evidence>
<dbReference type="EMBL" id="BDGG01000004">
    <property type="protein sequence ID" value="GAU98417.1"/>
    <property type="molecule type" value="Genomic_DNA"/>
</dbReference>
<dbReference type="Proteomes" id="UP000186922">
    <property type="component" value="Unassembled WGS sequence"/>
</dbReference>
<reference evidence="13 14" key="1">
    <citation type="journal article" date="2016" name="Nat. Commun.">
        <title>Extremotolerant tardigrade genome and improved radiotolerance of human cultured cells by tardigrade-unique protein.</title>
        <authorList>
            <person name="Hashimoto T."/>
            <person name="Horikawa D.D."/>
            <person name="Saito Y."/>
            <person name="Kuwahara H."/>
            <person name="Kozuka-Hata H."/>
            <person name="Shin-I T."/>
            <person name="Minakuchi Y."/>
            <person name="Ohishi K."/>
            <person name="Motoyama A."/>
            <person name="Aizu T."/>
            <person name="Enomoto A."/>
            <person name="Kondo K."/>
            <person name="Tanaka S."/>
            <person name="Hara Y."/>
            <person name="Koshikawa S."/>
            <person name="Sagara H."/>
            <person name="Miura T."/>
            <person name="Yokobori S."/>
            <person name="Miyagawa K."/>
            <person name="Suzuki Y."/>
            <person name="Kubo T."/>
            <person name="Oyama M."/>
            <person name="Kohara Y."/>
            <person name="Fujiyama A."/>
            <person name="Arakawa K."/>
            <person name="Katayama T."/>
            <person name="Toyoda A."/>
            <person name="Kunieda T."/>
        </authorList>
    </citation>
    <scope>NUCLEOTIDE SEQUENCE [LARGE SCALE GENOMIC DNA]</scope>
    <source>
        <strain evidence="13 14">YOKOZUNA-1</strain>
    </source>
</reference>
<evidence type="ECO:0000256" key="7">
    <source>
        <dbReference type="ARBA" id="ARBA00023015"/>
    </source>
</evidence>
<evidence type="ECO:0000256" key="2">
    <source>
        <dbReference type="ARBA" id="ARBA00006991"/>
    </source>
</evidence>
<proteinExistence type="inferred from homology"/>
<protein>
    <recommendedName>
        <fullName evidence="12">C2H2-type domain-containing protein</fullName>
    </recommendedName>
</protein>
<dbReference type="SMART" id="SM00355">
    <property type="entry name" value="ZnF_C2H2"/>
    <property type="match status" value="1"/>
</dbReference>
<evidence type="ECO:0000256" key="4">
    <source>
        <dbReference type="ARBA" id="ARBA00022737"/>
    </source>
</evidence>
<evidence type="ECO:0000259" key="12">
    <source>
        <dbReference type="PROSITE" id="PS50157"/>
    </source>
</evidence>
<evidence type="ECO:0000256" key="1">
    <source>
        <dbReference type="ARBA" id="ARBA00004123"/>
    </source>
</evidence>
<dbReference type="GO" id="GO:0008270">
    <property type="term" value="F:zinc ion binding"/>
    <property type="evidence" value="ECO:0007669"/>
    <property type="project" value="UniProtKB-KW"/>
</dbReference>
<accession>A0A1D1VF93</accession>
<keyword evidence="4" id="KW-0677">Repeat</keyword>
<keyword evidence="5 10" id="KW-0863">Zinc-finger</keyword>
<dbReference type="InterPro" id="IPR036236">
    <property type="entry name" value="Znf_C2H2_sf"/>
</dbReference>
<feature type="compositionally biased region" description="Polar residues" evidence="11">
    <location>
        <begin position="191"/>
        <end position="211"/>
    </location>
</feature>
<feature type="region of interest" description="Disordered" evidence="11">
    <location>
        <begin position="190"/>
        <end position="212"/>
    </location>
</feature>